<dbReference type="SUPFAM" id="SSF48452">
    <property type="entry name" value="TPR-like"/>
    <property type="match status" value="1"/>
</dbReference>
<dbReference type="InterPro" id="IPR027417">
    <property type="entry name" value="P-loop_NTPase"/>
</dbReference>
<dbReference type="GO" id="GO:0043531">
    <property type="term" value="F:ADP binding"/>
    <property type="evidence" value="ECO:0007669"/>
    <property type="project" value="InterPro"/>
</dbReference>
<dbReference type="Pfam" id="PF00931">
    <property type="entry name" value="NB-ARC"/>
    <property type="match status" value="1"/>
</dbReference>
<dbReference type="InterPro" id="IPR016035">
    <property type="entry name" value="Acyl_Trfase/lysoPLipase"/>
</dbReference>
<accession>A0A0C3AJC7</accession>
<name>A0A0C3AJC7_SERVB</name>
<evidence type="ECO:0000256" key="1">
    <source>
        <dbReference type="ARBA" id="ARBA00023098"/>
    </source>
</evidence>
<feature type="non-terminal residue" evidence="4">
    <location>
        <position position="931"/>
    </location>
</feature>
<keyword evidence="1" id="KW-0443">Lipid metabolism</keyword>
<dbReference type="PANTHER" id="PTHR46082">
    <property type="entry name" value="ATP/GTP-BINDING PROTEIN-RELATED"/>
    <property type="match status" value="1"/>
</dbReference>
<reference evidence="5" key="2">
    <citation type="submission" date="2015-01" db="EMBL/GenBank/DDBJ databases">
        <title>Evolutionary Origins and Diversification of the Mycorrhizal Mutualists.</title>
        <authorList>
            <consortium name="DOE Joint Genome Institute"/>
            <consortium name="Mycorrhizal Genomics Consortium"/>
            <person name="Kohler A."/>
            <person name="Kuo A."/>
            <person name="Nagy L.G."/>
            <person name="Floudas D."/>
            <person name="Copeland A."/>
            <person name="Barry K.W."/>
            <person name="Cichocki N."/>
            <person name="Veneault-Fourrey C."/>
            <person name="LaButti K."/>
            <person name="Lindquist E.A."/>
            <person name="Lipzen A."/>
            <person name="Lundell T."/>
            <person name="Morin E."/>
            <person name="Murat C."/>
            <person name="Riley R."/>
            <person name="Ohm R."/>
            <person name="Sun H."/>
            <person name="Tunlid A."/>
            <person name="Henrissat B."/>
            <person name="Grigoriev I.V."/>
            <person name="Hibbett D.S."/>
            <person name="Martin F."/>
        </authorList>
    </citation>
    <scope>NUCLEOTIDE SEQUENCE [LARGE SCALE GENOMIC DNA]</scope>
    <source>
        <strain evidence="5">MAFF 305830</strain>
    </source>
</reference>
<dbReference type="Gene3D" id="3.40.50.300">
    <property type="entry name" value="P-loop containing nucleotide triphosphate hydrolases"/>
    <property type="match status" value="1"/>
</dbReference>
<evidence type="ECO:0000256" key="2">
    <source>
        <dbReference type="PROSITE-ProRule" id="PRU01161"/>
    </source>
</evidence>
<dbReference type="Proteomes" id="UP000054097">
    <property type="component" value="Unassembled WGS sequence"/>
</dbReference>
<protein>
    <recommendedName>
        <fullName evidence="3">PNPLA domain-containing protein</fullName>
    </recommendedName>
</protein>
<gene>
    <name evidence="4" type="ORF">M408DRAFT_334121</name>
</gene>
<dbReference type="InterPro" id="IPR002182">
    <property type="entry name" value="NB-ARC"/>
</dbReference>
<proteinExistence type="predicted"/>
<dbReference type="EMBL" id="KN824469">
    <property type="protein sequence ID" value="KIM20144.1"/>
    <property type="molecule type" value="Genomic_DNA"/>
</dbReference>
<reference evidence="4 5" key="1">
    <citation type="submission" date="2014-04" db="EMBL/GenBank/DDBJ databases">
        <authorList>
            <consortium name="DOE Joint Genome Institute"/>
            <person name="Kuo A."/>
            <person name="Zuccaro A."/>
            <person name="Kohler A."/>
            <person name="Nagy L.G."/>
            <person name="Floudas D."/>
            <person name="Copeland A."/>
            <person name="Barry K.W."/>
            <person name="Cichocki N."/>
            <person name="Veneault-Fourrey C."/>
            <person name="LaButti K."/>
            <person name="Lindquist E.A."/>
            <person name="Lipzen A."/>
            <person name="Lundell T."/>
            <person name="Morin E."/>
            <person name="Murat C."/>
            <person name="Sun H."/>
            <person name="Tunlid A."/>
            <person name="Henrissat B."/>
            <person name="Grigoriev I.V."/>
            <person name="Hibbett D.S."/>
            <person name="Martin F."/>
            <person name="Nordberg H.P."/>
            <person name="Cantor M.N."/>
            <person name="Hua S.X."/>
        </authorList>
    </citation>
    <scope>NUCLEOTIDE SEQUENCE [LARGE SCALE GENOMIC DNA]</scope>
    <source>
        <strain evidence="4 5">MAFF 305830</strain>
    </source>
</reference>
<dbReference type="Pfam" id="PF01734">
    <property type="entry name" value="Patatin"/>
    <property type="match status" value="1"/>
</dbReference>
<dbReference type="AlphaFoldDB" id="A0A0C3AJC7"/>
<keyword evidence="5" id="KW-1185">Reference proteome</keyword>
<feature type="domain" description="PNPLA" evidence="3">
    <location>
        <begin position="14"/>
        <end position="213"/>
    </location>
</feature>
<dbReference type="InterPro" id="IPR011990">
    <property type="entry name" value="TPR-like_helical_dom_sf"/>
</dbReference>
<dbReference type="SUPFAM" id="SSF52540">
    <property type="entry name" value="P-loop containing nucleoside triphosphate hydrolases"/>
    <property type="match status" value="1"/>
</dbReference>
<dbReference type="InterPro" id="IPR002641">
    <property type="entry name" value="PNPLA_dom"/>
</dbReference>
<dbReference type="Gene3D" id="1.25.40.10">
    <property type="entry name" value="Tetratricopeptide repeat domain"/>
    <property type="match status" value="1"/>
</dbReference>
<dbReference type="PROSITE" id="PS51635">
    <property type="entry name" value="PNPLA"/>
    <property type="match status" value="1"/>
</dbReference>
<dbReference type="HOGENOM" id="CLU_000288_125_6_1"/>
<dbReference type="OrthoDB" id="1658288at2759"/>
<evidence type="ECO:0000313" key="4">
    <source>
        <dbReference type="EMBL" id="KIM20144.1"/>
    </source>
</evidence>
<sequence length="931" mass="104277">MNETGEETDGICILSFDNGGPGTYSQLLILKEYMGRLASDLNISEDEVYPADHFDLMGGVGFGGLVSVMLGHLRMNVNETIDELLTITDGLAFDDSNGGIDRDKNSTSLREALENILQARGIAPETKMNNTAVVSKRSKVVLFTAASTNVTHPHIIRTYSARGTALNPTIVDALCATIAIQSHFLPVKIGPRRAEESFVGGALGANNPTRLLLEEAGKLFGKDRRVAQIISLGCGLPRVLSVNSSDKIDVDRLLKEITADCETVASELSTRLFNIDAYLRLNVNRGMELLEMKEWNSLGAVGTHTTTYLATTVVSESIDSSLRRLQTRVGSVTLGQLIHSKGIRSMAKKAPPVSPYFVLREKPWRTMVDHLVTSISTRQKIFPITGMGGCGKTQLVSYFLQEYPALYAQAIYVDASSSTSIKADFQTWARALGNGHECDTWEDTFRKLNNIPPGERWILIFDNANDPDLNLNPFLPQDINIAILITSRNRDLANLSTTTHLELGEMTTDEALSVIMLAARRHLPLPTEEMDSIQVLLKELGYLAVALVQAGTYCYQLSSTIGEVFHPYTFTQYLGLFKSHRADLMKEAEPASLTNYRQGVYTTLDLSYKVLKQESRDFLHLISFFHHAQIPLTAFSWAARHGFGDPGEYFPRDEIHEATISHLNKALCNSMEWNELRLQKIIQALRSFSLVTTSSSDTCLFLHLHPLVQAWSRDMDPMAAQRYQAMAIQVVTTCGGEENFELNRLLLPHILDILQCTRPEKSHVNELVAFGRTLRQQGQFLKAGKLFEMALGLMKDSTQTKHTNTLEVTLQLALNYTDQGRWAEAEKLQIDIVEQRRNILGTDHLDTIRAVSYLADTYFYQSRWTEAEKLYLGVLEQRRRILGTEHLDTILTVYDLASVYSCQGRWAEAEKLEVEVLEQRKRILGFEHPDT</sequence>
<dbReference type="Gene3D" id="3.40.1090.10">
    <property type="entry name" value="Cytosolic phospholipase A2 catalytic domain"/>
    <property type="match status" value="1"/>
</dbReference>
<dbReference type="SUPFAM" id="SSF52151">
    <property type="entry name" value="FabD/lysophospholipase-like"/>
    <property type="match status" value="1"/>
</dbReference>
<dbReference type="Pfam" id="PF13374">
    <property type="entry name" value="TPR_10"/>
    <property type="match status" value="1"/>
</dbReference>
<dbReference type="InterPro" id="IPR053137">
    <property type="entry name" value="NLR-like"/>
</dbReference>
<evidence type="ECO:0000259" key="3">
    <source>
        <dbReference type="PROSITE" id="PS51635"/>
    </source>
</evidence>
<evidence type="ECO:0000313" key="5">
    <source>
        <dbReference type="Proteomes" id="UP000054097"/>
    </source>
</evidence>
<organism evidence="4 5">
    <name type="scientific">Serendipita vermifera MAFF 305830</name>
    <dbReference type="NCBI Taxonomy" id="933852"/>
    <lineage>
        <taxon>Eukaryota</taxon>
        <taxon>Fungi</taxon>
        <taxon>Dikarya</taxon>
        <taxon>Basidiomycota</taxon>
        <taxon>Agaricomycotina</taxon>
        <taxon>Agaricomycetes</taxon>
        <taxon>Sebacinales</taxon>
        <taxon>Serendipitaceae</taxon>
        <taxon>Serendipita</taxon>
    </lineage>
</organism>
<dbReference type="Pfam" id="PF13424">
    <property type="entry name" value="TPR_12"/>
    <property type="match status" value="1"/>
</dbReference>
<dbReference type="GO" id="GO:0046486">
    <property type="term" value="P:glycerolipid metabolic process"/>
    <property type="evidence" value="ECO:0007669"/>
    <property type="project" value="UniProtKB-ARBA"/>
</dbReference>
<dbReference type="PANTHER" id="PTHR46082:SF6">
    <property type="entry name" value="AAA+ ATPASE DOMAIN-CONTAINING PROTEIN-RELATED"/>
    <property type="match status" value="1"/>
</dbReference>
<comment type="caution">
    <text evidence="2">Lacks conserved residue(s) required for the propagation of feature annotation.</text>
</comment>